<dbReference type="SUPFAM" id="SSF56059">
    <property type="entry name" value="Glutathione synthetase ATP-binding domain-like"/>
    <property type="match status" value="1"/>
</dbReference>
<reference evidence="3" key="1">
    <citation type="journal article" date="2023" name="Commun. Biol.">
        <title>Genome analysis of Parmales, the sister group of diatoms, reveals the evolutionary specialization of diatoms from phago-mixotrophs to photoautotrophs.</title>
        <authorList>
            <person name="Ban H."/>
            <person name="Sato S."/>
            <person name="Yoshikawa S."/>
            <person name="Yamada K."/>
            <person name="Nakamura Y."/>
            <person name="Ichinomiya M."/>
            <person name="Sato N."/>
            <person name="Blanc-Mathieu R."/>
            <person name="Endo H."/>
            <person name="Kuwata A."/>
            <person name="Ogata H."/>
        </authorList>
    </citation>
    <scope>NUCLEOTIDE SEQUENCE [LARGE SCALE GENOMIC DNA]</scope>
</reference>
<organism evidence="2 3">
    <name type="scientific">Triparma laevis f. inornata</name>
    <dbReference type="NCBI Taxonomy" id="1714386"/>
    <lineage>
        <taxon>Eukaryota</taxon>
        <taxon>Sar</taxon>
        <taxon>Stramenopiles</taxon>
        <taxon>Ochrophyta</taxon>
        <taxon>Bolidophyceae</taxon>
        <taxon>Parmales</taxon>
        <taxon>Triparmaceae</taxon>
        <taxon>Triparma</taxon>
    </lineage>
</organism>
<dbReference type="Gene3D" id="3.30.1490.50">
    <property type="match status" value="1"/>
</dbReference>
<dbReference type="Proteomes" id="UP001162640">
    <property type="component" value="Unassembled WGS sequence"/>
</dbReference>
<dbReference type="Gene3D" id="3.40.50.1760">
    <property type="entry name" value="Glutathione synthase, substrate-binding domain superfamily, eukaryotic"/>
    <property type="match status" value="1"/>
</dbReference>
<dbReference type="GO" id="GO:0004363">
    <property type="term" value="F:glutathione synthase activity"/>
    <property type="evidence" value="ECO:0007669"/>
    <property type="project" value="InterPro"/>
</dbReference>
<dbReference type="InterPro" id="IPR037013">
    <property type="entry name" value="GSH-S_sub-bd_sf"/>
</dbReference>
<dbReference type="Pfam" id="PF03199">
    <property type="entry name" value="GSH_synthase"/>
    <property type="match status" value="1"/>
</dbReference>
<dbReference type="EMBL" id="BLQM01000565">
    <property type="protein sequence ID" value="GMH94613.1"/>
    <property type="molecule type" value="Genomic_DNA"/>
</dbReference>
<dbReference type="InterPro" id="IPR004887">
    <property type="entry name" value="GSH_synth_subst-bd"/>
</dbReference>
<gene>
    <name evidence="2" type="ORF">TL16_g12956</name>
</gene>
<dbReference type="InterPro" id="IPR014709">
    <property type="entry name" value="Glutathione_synthase_C_euk"/>
</dbReference>
<evidence type="ECO:0000313" key="3">
    <source>
        <dbReference type="Proteomes" id="UP001162640"/>
    </source>
</evidence>
<name>A0A9W7BXN3_9STRA</name>
<proteinExistence type="predicted"/>
<accession>A0A9W7BXN3</accession>
<dbReference type="PANTHER" id="PTHR11130">
    <property type="entry name" value="GLUTATHIONE SYNTHETASE"/>
    <property type="match status" value="1"/>
</dbReference>
<feature type="domain" description="Glutathione synthase substrate-binding" evidence="1">
    <location>
        <begin position="1"/>
        <end position="91"/>
    </location>
</feature>
<evidence type="ECO:0000259" key="1">
    <source>
        <dbReference type="Pfam" id="PF03199"/>
    </source>
</evidence>
<dbReference type="AlphaFoldDB" id="A0A9W7BXN3"/>
<dbReference type="GO" id="GO:0005524">
    <property type="term" value="F:ATP binding"/>
    <property type="evidence" value="ECO:0007669"/>
    <property type="project" value="InterPro"/>
</dbReference>
<comment type="caution">
    <text evidence="2">The sequence shown here is derived from an EMBL/GenBank/DDBJ whole genome shotgun (WGS) entry which is preliminary data.</text>
</comment>
<dbReference type="GO" id="GO:0043295">
    <property type="term" value="F:glutathione binding"/>
    <property type="evidence" value="ECO:0007669"/>
    <property type="project" value="TreeGrafter"/>
</dbReference>
<dbReference type="PANTHER" id="PTHR11130:SF0">
    <property type="entry name" value="GLUTATHIONE SYNTHETASE"/>
    <property type="match status" value="1"/>
</dbReference>
<evidence type="ECO:0000313" key="2">
    <source>
        <dbReference type="EMBL" id="GMH94613.1"/>
    </source>
</evidence>
<protein>
    <recommendedName>
        <fullName evidence="1">Glutathione synthase substrate-binding domain-containing protein</fullName>
    </recommendedName>
</protein>
<dbReference type="InterPro" id="IPR005615">
    <property type="entry name" value="Glutathione_synthase"/>
</dbReference>
<sequence length="187" mass="21645">MFDQGVIELEVMKRGRKIVRMSLDQISTHSTLDPASNVLTIRLDGSNVPVECVYFRAGYDPSDYKSEIDWEGRKKLELSTAIKCPDVFGQLFGAKKIQQILTIKEERDRLYEGEEESYKAQQNDIEKTWVKMWDLKEFDTIVQMVESASSSNTSFVLKPQREGGGEKMRRAKRRARNLVFLVVIQMR</sequence>
<dbReference type="InterPro" id="IPR016185">
    <property type="entry name" value="PreATP-grasp_dom_sf"/>
</dbReference>
<dbReference type="GO" id="GO:0005829">
    <property type="term" value="C:cytosol"/>
    <property type="evidence" value="ECO:0007669"/>
    <property type="project" value="TreeGrafter"/>
</dbReference>
<dbReference type="SUPFAM" id="SSF52440">
    <property type="entry name" value="PreATP-grasp domain"/>
    <property type="match status" value="1"/>
</dbReference>